<reference evidence="2 3" key="1">
    <citation type="submission" date="2018-05" db="EMBL/GenBank/DDBJ databases">
        <title>Nocardioides silvaticus genome.</title>
        <authorList>
            <person name="Li C."/>
            <person name="Wang G."/>
        </authorList>
    </citation>
    <scope>NUCLEOTIDE SEQUENCE [LARGE SCALE GENOMIC DNA]</scope>
    <source>
        <strain evidence="2 3">CCTCC AB 2018079</strain>
    </source>
</reference>
<proteinExistence type="predicted"/>
<evidence type="ECO:0000256" key="1">
    <source>
        <dbReference type="SAM" id="SignalP"/>
    </source>
</evidence>
<evidence type="ECO:0000313" key="3">
    <source>
        <dbReference type="Proteomes" id="UP000245507"/>
    </source>
</evidence>
<comment type="caution">
    <text evidence="2">The sequence shown here is derived from an EMBL/GenBank/DDBJ whole genome shotgun (WGS) entry which is preliminary data.</text>
</comment>
<protein>
    <recommendedName>
        <fullName evidence="4">Ig-like domain-containing protein</fullName>
    </recommendedName>
</protein>
<organism evidence="2 3">
    <name type="scientific">Nocardioides silvaticus</name>
    <dbReference type="NCBI Taxonomy" id="2201891"/>
    <lineage>
        <taxon>Bacteria</taxon>
        <taxon>Bacillati</taxon>
        <taxon>Actinomycetota</taxon>
        <taxon>Actinomycetes</taxon>
        <taxon>Propionibacteriales</taxon>
        <taxon>Nocardioidaceae</taxon>
        <taxon>Nocardioides</taxon>
    </lineage>
</organism>
<dbReference type="EMBL" id="QGDD01000006">
    <property type="protein sequence ID" value="PWN02373.1"/>
    <property type="molecule type" value="Genomic_DNA"/>
</dbReference>
<keyword evidence="1" id="KW-0732">Signal</keyword>
<feature type="signal peptide" evidence="1">
    <location>
        <begin position="1"/>
        <end position="27"/>
    </location>
</feature>
<accession>A0A316TD86</accession>
<feature type="chain" id="PRO_5038829278" description="Ig-like domain-containing protein" evidence="1">
    <location>
        <begin position="28"/>
        <end position="328"/>
    </location>
</feature>
<dbReference type="OrthoDB" id="3742379at2"/>
<sequence length="328" mass="34657">MLKTLTKNLLRSSAVLALAGGAIAVGAAVEPASACGVGGDDCGGGPTSSGGTVTITVSGSFVGGGSSGTSGTTTVSLPTPCYYVQGFTGKEYAEWVESGRAASEWYHTGGEGPFEPRPGYKKYADDDKGHWYGSACSSETFDDLDEFFEFAERWFETHEAVYVPAGGSPPIPPVPPEILLQAATESITVPEPQFEWNPQERQGNGSVVNLDTWFWQDQDLPTTGSVTASAGPWSATVDLTLSNVEYYSDQAGSVVCEDGGTEWSPTAQSDCTLTFARPTPGETVEASARWDGTWSYNGTPQGEIDPLTAEWSVTFPIYEIGSTVTEVD</sequence>
<dbReference type="Proteomes" id="UP000245507">
    <property type="component" value="Unassembled WGS sequence"/>
</dbReference>
<evidence type="ECO:0008006" key="4">
    <source>
        <dbReference type="Google" id="ProtNLM"/>
    </source>
</evidence>
<dbReference type="RefSeq" id="WP_109695077.1">
    <property type="nucleotide sequence ID" value="NZ_QGDD01000006.1"/>
</dbReference>
<evidence type="ECO:0000313" key="2">
    <source>
        <dbReference type="EMBL" id="PWN02373.1"/>
    </source>
</evidence>
<dbReference type="AlphaFoldDB" id="A0A316TD86"/>
<gene>
    <name evidence="2" type="ORF">DJ010_14840</name>
</gene>
<name>A0A316TD86_9ACTN</name>
<keyword evidence="3" id="KW-1185">Reference proteome</keyword>